<protein>
    <submittedName>
        <fullName evidence="1">Uncharacterized protein</fullName>
    </submittedName>
</protein>
<name>A0A226ERY6_FOLCA</name>
<sequence>MSKKVIVKQDVEKIAIDSGRGVPRAVLIATAKAAASRLKVESSVGSSKTSSKFQELLDEPFQAFSVAETRAAPQVSEFSMLLNLDEYDFPDDEAIDPQHLEVNLDVTALDRYNEDVRKYRHILLEACRLLPFTGDINRQLLERVRITASSLCRSCYYGTPKAQNLAEGSVLILIWLLNRRNVPIMFHMRILQSVAEMVWSSTTLKRALASGHGIRVIIRLLRSGILHHADLGCWATYALLAASVGCGEVIEMAQDFPNMDEYIGEIAFPYFWREWPANFGVILQGVLFGPHSVTPLEDEFGFL</sequence>
<gene>
    <name evidence="1" type="ORF">Fcan01_05710</name>
</gene>
<comment type="caution">
    <text evidence="1">The sequence shown here is derived from an EMBL/GenBank/DDBJ whole genome shotgun (WGS) entry which is preliminary data.</text>
</comment>
<organism evidence="1 2">
    <name type="scientific">Folsomia candida</name>
    <name type="common">Springtail</name>
    <dbReference type="NCBI Taxonomy" id="158441"/>
    <lineage>
        <taxon>Eukaryota</taxon>
        <taxon>Metazoa</taxon>
        <taxon>Ecdysozoa</taxon>
        <taxon>Arthropoda</taxon>
        <taxon>Hexapoda</taxon>
        <taxon>Collembola</taxon>
        <taxon>Entomobryomorpha</taxon>
        <taxon>Isotomoidea</taxon>
        <taxon>Isotomidae</taxon>
        <taxon>Proisotominae</taxon>
        <taxon>Folsomia</taxon>
    </lineage>
</organism>
<evidence type="ECO:0000313" key="1">
    <source>
        <dbReference type="EMBL" id="OXA59978.1"/>
    </source>
</evidence>
<dbReference type="OMA" id="VHESAHI"/>
<dbReference type="EMBL" id="LNIX01000002">
    <property type="protein sequence ID" value="OXA59978.1"/>
    <property type="molecule type" value="Genomic_DNA"/>
</dbReference>
<accession>A0A226ERY6</accession>
<dbReference type="AlphaFoldDB" id="A0A226ERY6"/>
<keyword evidence="2" id="KW-1185">Reference proteome</keyword>
<dbReference type="OrthoDB" id="10530690at2759"/>
<evidence type="ECO:0000313" key="2">
    <source>
        <dbReference type="Proteomes" id="UP000198287"/>
    </source>
</evidence>
<dbReference type="Proteomes" id="UP000198287">
    <property type="component" value="Unassembled WGS sequence"/>
</dbReference>
<reference evidence="1 2" key="1">
    <citation type="submission" date="2015-12" db="EMBL/GenBank/DDBJ databases">
        <title>The genome of Folsomia candida.</title>
        <authorList>
            <person name="Faddeeva A."/>
            <person name="Derks M.F."/>
            <person name="Anvar Y."/>
            <person name="Smit S."/>
            <person name="Van Straalen N."/>
            <person name="Roelofs D."/>
        </authorList>
    </citation>
    <scope>NUCLEOTIDE SEQUENCE [LARGE SCALE GENOMIC DNA]</scope>
    <source>
        <strain evidence="1 2">VU population</strain>
        <tissue evidence="1">Whole body</tissue>
    </source>
</reference>
<proteinExistence type="predicted"/>